<evidence type="ECO:0000256" key="8">
    <source>
        <dbReference type="ARBA" id="ARBA00037937"/>
    </source>
</evidence>
<dbReference type="PANTHER" id="PTHR38766">
    <property type="entry name" value="FLAGELLAR PROTEIN FLIO"/>
    <property type="match status" value="1"/>
</dbReference>
<keyword evidence="11" id="KW-1185">Reference proteome</keyword>
<evidence type="ECO:0000256" key="7">
    <source>
        <dbReference type="ARBA" id="ARBA00023143"/>
    </source>
</evidence>
<evidence type="ECO:0000256" key="4">
    <source>
        <dbReference type="ARBA" id="ARBA00022692"/>
    </source>
</evidence>
<dbReference type="STRING" id="1921010.MMIC_P0347"/>
<reference evidence="10 11" key="1">
    <citation type="journal article" date="2017" name="Arch. Microbiol.">
        <title>Mariprofundus micogutta sp. nov., a novel iron-oxidizing zetaproteobacterium isolated from a deep-sea hydrothermal field at the Bayonnaise knoll of the Izu-Ogasawara arc, and a description of Mariprofundales ord. nov. and Zetaproteobacteria classis nov.</title>
        <authorList>
            <person name="Makita H."/>
            <person name="Tanaka E."/>
            <person name="Mitsunobu S."/>
            <person name="Miyazaki M."/>
            <person name="Nunoura T."/>
            <person name="Uematsu K."/>
            <person name="Takaki Y."/>
            <person name="Nishi S."/>
            <person name="Shimamura S."/>
            <person name="Takai K."/>
        </authorList>
    </citation>
    <scope>NUCLEOTIDE SEQUENCE [LARGE SCALE GENOMIC DNA]</scope>
    <source>
        <strain evidence="10 11">ET2</strain>
    </source>
</reference>
<dbReference type="Pfam" id="PF04347">
    <property type="entry name" value="FliO"/>
    <property type="match status" value="1"/>
</dbReference>
<gene>
    <name evidence="10" type="ORF">MMIC_P0347</name>
</gene>
<evidence type="ECO:0000256" key="9">
    <source>
        <dbReference type="SAM" id="Phobius"/>
    </source>
</evidence>
<keyword evidence="5 9" id="KW-1133">Transmembrane helix</keyword>
<comment type="caution">
    <text evidence="10">The sequence shown here is derived from an EMBL/GenBank/DDBJ whole genome shotgun (WGS) entry which is preliminary data.</text>
</comment>
<comment type="subcellular location">
    <subcellularLocation>
        <location evidence="1">Bacterial flagellum basal body</location>
    </subcellularLocation>
    <subcellularLocation>
        <location evidence="2">Cell membrane</location>
    </subcellularLocation>
</comment>
<dbReference type="OrthoDB" id="5298856at2"/>
<dbReference type="InterPro" id="IPR022781">
    <property type="entry name" value="Flagellar_biosynth_FliO"/>
</dbReference>
<dbReference type="InterPro" id="IPR052205">
    <property type="entry name" value="FliO/MopB"/>
</dbReference>
<dbReference type="EMBL" id="BDFD01000002">
    <property type="protein sequence ID" value="GAV19413.1"/>
    <property type="molecule type" value="Genomic_DNA"/>
</dbReference>
<feature type="transmembrane region" description="Helical" evidence="9">
    <location>
        <begin position="6"/>
        <end position="29"/>
    </location>
</feature>
<evidence type="ECO:0000256" key="3">
    <source>
        <dbReference type="ARBA" id="ARBA00022475"/>
    </source>
</evidence>
<evidence type="ECO:0008006" key="12">
    <source>
        <dbReference type="Google" id="ProtNLM"/>
    </source>
</evidence>
<organism evidence="10 11">
    <name type="scientific">Mariprofundus micogutta</name>
    <dbReference type="NCBI Taxonomy" id="1921010"/>
    <lineage>
        <taxon>Bacteria</taxon>
        <taxon>Pseudomonadati</taxon>
        <taxon>Pseudomonadota</taxon>
        <taxon>Candidatius Mariprofundia</taxon>
        <taxon>Mariprofundales</taxon>
        <taxon>Mariprofundaceae</taxon>
        <taxon>Mariprofundus</taxon>
    </lineage>
</organism>
<evidence type="ECO:0000313" key="10">
    <source>
        <dbReference type="EMBL" id="GAV19413.1"/>
    </source>
</evidence>
<sequence length="102" mass="11413">METSLFSMVLQSLLALSAVLGLFALMVWAMRRFQQHTGNNMPRDFKVVQRIHIDNKNSIVEIRHRGAHYLLGLSPGGLTQLRPDQTLPLSEATAAELPDETT</sequence>
<dbReference type="Proteomes" id="UP000231632">
    <property type="component" value="Unassembled WGS sequence"/>
</dbReference>
<keyword evidence="6 9" id="KW-0472">Membrane</keyword>
<proteinExistence type="inferred from homology"/>
<protein>
    <recommendedName>
        <fullName evidence="12">Flagellar protein</fullName>
    </recommendedName>
</protein>
<evidence type="ECO:0000256" key="5">
    <source>
        <dbReference type="ARBA" id="ARBA00022989"/>
    </source>
</evidence>
<accession>A0A1L8CKH9</accession>
<evidence type="ECO:0000313" key="11">
    <source>
        <dbReference type="Proteomes" id="UP000231632"/>
    </source>
</evidence>
<keyword evidence="3" id="KW-1003">Cell membrane</keyword>
<name>A0A1L8CKH9_9PROT</name>
<dbReference type="GO" id="GO:0044781">
    <property type="term" value="P:bacterial-type flagellum organization"/>
    <property type="evidence" value="ECO:0007669"/>
    <property type="project" value="InterPro"/>
</dbReference>
<keyword evidence="7" id="KW-0975">Bacterial flagellum</keyword>
<dbReference type="AlphaFoldDB" id="A0A1L8CKH9"/>
<dbReference type="GO" id="GO:0009425">
    <property type="term" value="C:bacterial-type flagellum basal body"/>
    <property type="evidence" value="ECO:0007669"/>
    <property type="project" value="UniProtKB-SubCell"/>
</dbReference>
<dbReference type="PANTHER" id="PTHR38766:SF1">
    <property type="entry name" value="FLAGELLAR PROTEIN FLIO"/>
    <property type="match status" value="1"/>
</dbReference>
<dbReference type="GO" id="GO:0005886">
    <property type="term" value="C:plasma membrane"/>
    <property type="evidence" value="ECO:0007669"/>
    <property type="project" value="UniProtKB-SubCell"/>
</dbReference>
<evidence type="ECO:0000256" key="2">
    <source>
        <dbReference type="ARBA" id="ARBA00004236"/>
    </source>
</evidence>
<evidence type="ECO:0000256" key="6">
    <source>
        <dbReference type="ARBA" id="ARBA00023136"/>
    </source>
</evidence>
<comment type="similarity">
    <text evidence="8">Belongs to the FliO/MopB family.</text>
</comment>
<evidence type="ECO:0000256" key="1">
    <source>
        <dbReference type="ARBA" id="ARBA00004117"/>
    </source>
</evidence>
<keyword evidence="4 9" id="KW-0812">Transmembrane</keyword>